<keyword evidence="2" id="KW-1185">Reference proteome</keyword>
<evidence type="ECO:0000313" key="2">
    <source>
        <dbReference type="Proteomes" id="UP000026962"/>
    </source>
</evidence>
<dbReference type="Proteomes" id="UP000026962">
    <property type="component" value="Chromosome 5"/>
</dbReference>
<organism evidence="1">
    <name type="scientific">Oryza punctata</name>
    <name type="common">Red rice</name>
    <dbReference type="NCBI Taxonomy" id="4537"/>
    <lineage>
        <taxon>Eukaryota</taxon>
        <taxon>Viridiplantae</taxon>
        <taxon>Streptophyta</taxon>
        <taxon>Embryophyta</taxon>
        <taxon>Tracheophyta</taxon>
        <taxon>Spermatophyta</taxon>
        <taxon>Magnoliopsida</taxon>
        <taxon>Liliopsida</taxon>
        <taxon>Poales</taxon>
        <taxon>Poaceae</taxon>
        <taxon>BOP clade</taxon>
        <taxon>Oryzoideae</taxon>
        <taxon>Oryzeae</taxon>
        <taxon>Oryzinae</taxon>
        <taxon>Oryza</taxon>
    </lineage>
</organism>
<reference evidence="1" key="1">
    <citation type="submission" date="2015-04" db="UniProtKB">
        <authorList>
            <consortium name="EnsemblPlants"/>
        </authorList>
    </citation>
    <scope>IDENTIFICATION</scope>
</reference>
<dbReference type="AlphaFoldDB" id="A0A0E0L3E4"/>
<name>A0A0E0L3E4_ORYPU</name>
<dbReference type="EnsemblPlants" id="OPUNC05G16810.1">
    <property type="protein sequence ID" value="OPUNC05G16810.1"/>
    <property type="gene ID" value="OPUNC05G16810"/>
</dbReference>
<dbReference type="Gramene" id="OPUNC05G16810.1">
    <property type="protein sequence ID" value="OPUNC05G16810.1"/>
    <property type="gene ID" value="OPUNC05G16810"/>
</dbReference>
<reference evidence="1" key="2">
    <citation type="submission" date="2018-05" db="EMBL/GenBank/DDBJ databases">
        <title>OpunRS2 (Oryza punctata Reference Sequence Version 2).</title>
        <authorList>
            <person name="Zhang J."/>
            <person name="Kudrna D."/>
            <person name="Lee S."/>
            <person name="Talag J."/>
            <person name="Welchert J."/>
            <person name="Wing R.A."/>
        </authorList>
    </citation>
    <scope>NUCLEOTIDE SEQUENCE [LARGE SCALE GENOMIC DNA]</scope>
</reference>
<proteinExistence type="predicted"/>
<sequence>FLKARLLLPQHTTEAAARRFTIAGSRAGGRARSLALPRVSGHPLLRRQFRASPIRPSPLPPIWAAAAAFAAGVDEAV</sequence>
<dbReference type="HOGENOM" id="CLU_2645345_0_0_1"/>
<accession>A0A0E0L3E4</accession>
<protein>
    <submittedName>
        <fullName evidence="1">Uncharacterized protein</fullName>
    </submittedName>
</protein>
<evidence type="ECO:0000313" key="1">
    <source>
        <dbReference type="EnsemblPlants" id="OPUNC05G16810.1"/>
    </source>
</evidence>